<keyword evidence="1" id="KW-0863">Zinc-finger</keyword>
<dbReference type="OrthoDB" id="10023262at2759"/>
<feature type="compositionally biased region" description="Basic and acidic residues" evidence="2">
    <location>
        <begin position="966"/>
        <end position="976"/>
    </location>
</feature>
<keyword evidence="1" id="KW-0862">Zinc</keyword>
<dbReference type="Proteomes" id="UP000691718">
    <property type="component" value="Unassembled WGS sequence"/>
</dbReference>
<feature type="domain" description="ZAD" evidence="3">
    <location>
        <begin position="752"/>
        <end position="832"/>
    </location>
</feature>
<feature type="binding site" evidence="1">
    <location>
        <position position="808"/>
    </location>
    <ligand>
        <name>Zn(2+)</name>
        <dbReference type="ChEBI" id="CHEBI:29105"/>
    </ligand>
</feature>
<feature type="compositionally biased region" description="Polar residues" evidence="2">
    <location>
        <begin position="614"/>
        <end position="628"/>
    </location>
</feature>
<feature type="region of interest" description="Disordered" evidence="2">
    <location>
        <begin position="614"/>
        <end position="679"/>
    </location>
</feature>
<dbReference type="InterPro" id="IPR007889">
    <property type="entry name" value="HTH_Psq"/>
</dbReference>
<feature type="compositionally biased region" description="Polar residues" evidence="2">
    <location>
        <begin position="636"/>
        <end position="658"/>
    </location>
</feature>
<feature type="binding site" evidence="1">
    <location>
        <position position="757"/>
    </location>
    <ligand>
        <name>Zn(2+)</name>
        <dbReference type="ChEBI" id="CHEBI:29105"/>
    </ligand>
</feature>
<gene>
    <name evidence="4" type="ORF">PAPOLLO_LOCUS27145</name>
</gene>
<dbReference type="PANTHER" id="PTHR37162:SF1">
    <property type="entry name" value="BED-TYPE DOMAIN-CONTAINING PROTEIN"/>
    <property type="match status" value="1"/>
</dbReference>
<organism evidence="4 5">
    <name type="scientific">Parnassius apollo</name>
    <name type="common">Apollo butterfly</name>
    <name type="synonym">Papilio apollo</name>
    <dbReference type="NCBI Taxonomy" id="110799"/>
    <lineage>
        <taxon>Eukaryota</taxon>
        <taxon>Metazoa</taxon>
        <taxon>Ecdysozoa</taxon>
        <taxon>Arthropoda</taxon>
        <taxon>Hexapoda</taxon>
        <taxon>Insecta</taxon>
        <taxon>Pterygota</taxon>
        <taxon>Neoptera</taxon>
        <taxon>Endopterygota</taxon>
        <taxon>Lepidoptera</taxon>
        <taxon>Glossata</taxon>
        <taxon>Ditrysia</taxon>
        <taxon>Papilionoidea</taxon>
        <taxon>Papilionidae</taxon>
        <taxon>Parnassiinae</taxon>
        <taxon>Parnassini</taxon>
        <taxon>Parnassius</taxon>
        <taxon>Parnassius</taxon>
    </lineage>
</organism>
<name>A0A8S3YF41_PARAO</name>
<dbReference type="GO" id="GO:0003677">
    <property type="term" value="F:DNA binding"/>
    <property type="evidence" value="ECO:0007669"/>
    <property type="project" value="InterPro"/>
</dbReference>
<reference evidence="4" key="1">
    <citation type="submission" date="2021-04" db="EMBL/GenBank/DDBJ databases">
        <authorList>
            <person name="Tunstrom K."/>
        </authorList>
    </citation>
    <scope>NUCLEOTIDE SEQUENCE</scope>
</reference>
<comment type="caution">
    <text evidence="4">The sequence shown here is derived from an EMBL/GenBank/DDBJ whole genome shotgun (WGS) entry which is preliminary data.</text>
</comment>
<sequence>MDVPLKKKSYIQKYRTEWENDEDFKQWIKPIADSPTKAFCKYCHVEIAAKIYDLRKHRESKKHKAKCELITKNKQIQFTSTPDDGSKNSQKAEGQLALFIAEHTSISNTDHLTDLCKEVFHDSKCAKDIKINRTKCTQVINQVLAPHFKDTLLKDIGTQKYSIILDESTDVSVSKYMGIIIRYFSLNTNNIVSSFLSLEPIERADARGIVTSLVKCLESQSLPIQNLIGIGTDNASVMTGRNNSVIEILKREYNLPNLILIRCICHSLQLAVSHASESNLPRNIEFLIRETYNWFSISPKRRDEYKALFQTINCGDEPLKILKVCDTRWLSIEPAVLRILAQWNELKLHFSLAREKCYTAGLLWEMYNDEGNRLYLCFLKSILHDVQIGIKVFEGENIDPVKLLETLMTLLRSVCVRIIIPGAATTDKDFLTIKVEDHLDPVAHLGHLFESHASNSNLSPQAISNIKKRCIDFSVKLVQEIQNRIPSNYEILAKVTLLSPENTLKQIKDPHALVGLARELGFDDQKTDKIVQQWKTIQFIEWETAGDSECYDVLSTSKAKTVNDNVPLTLPPPIRNIECDNVPSTFRAHSHKTVNDNVSIPLSPPFQNIDFASEASSSSTHENLSIQSDDSDDTTKQNPDFASEASSSSTHENLSIQSDDSDDTNKQNPENKNEASFKRRALKDFNIEANLKTSRKLHSEERIKTLQQDVERQGRKINDVNSHINLVQDYSHSESDWSENGDGDGETVIFIGRCKCCLNGGDLKNLWTPYTFEGETEIYGMMLTECFALSWQQPEDNMKCMDMICTSCISRLRDALAFKREVLVSEEVLHEKQDGIIINTKTLKEGNYLKEEEEEEETEFKEVEYLEITDSLNKDESLSDEQWLDSDTSLLVERKRKLSKKLSKEERNKTCKRYTAEELQMAIDAVQNNEMSHAEAAECFNVPRRTISAKIHSIIDKEEEQSQSAEDNRKIEWPKKLPIKDRNKTYKQYTKKAMRMAIDAVRKKGMSRSKASEMFKVPKKTLGTRLRLQNITVKNEGKST</sequence>
<dbReference type="Pfam" id="PF05225">
    <property type="entry name" value="HTH_psq"/>
    <property type="match status" value="2"/>
</dbReference>
<dbReference type="GO" id="GO:0005634">
    <property type="term" value="C:nucleus"/>
    <property type="evidence" value="ECO:0007669"/>
    <property type="project" value="InterPro"/>
</dbReference>
<dbReference type="AlphaFoldDB" id="A0A8S3YF41"/>
<evidence type="ECO:0000313" key="5">
    <source>
        <dbReference type="Proteomes" id="UP000691718"/>
    </source>
</evidence>
<evidence type="ECO:0000313" key="4">
    <source>
        <dbReference type="EMBL" id="CAG5057370.1"/>
    </source>
</evidence>
<feature type="binding site" evidence="1">
    <location>
        <position position="754"/>
    </location>
    <ligand>
        <name>Zn(2+)</name>
        <dbReference type="ChEBI" id="CHEBI:29105"/>
    </ligand>
</feature>
<evidence type="ECO:0000256" key="2">
    <source>
        <dbReference type="SAM" id="MobiDB-lite"/>
    </source>
</evidence>
<evidence type="ECO:0000256" key="1">
    <source>
        <dbReference type="PROSITE-ProRule" id="PRU01263"/>
    </source>
</evidence>
<accession>A0A8S3YF41</accession>
<feature type="region of interest" description="Disordered" evidence="2">
    <location>
        <begin position="957"/>
        <end position="976"/>
    </location>
</feature>
<dbReference type="PANTHER" id="PTHR37162">
    <property type="entry name" value="HAT FAMILY DIMERISATION DOMAINCONTAINING PROTEIN-RELATED"/>
    <property type="match status" value="1"/>
</dbReference>
<keyword evidence="5" id="KW-1185">Reference proteome</keyword>
<feature type="compositionally biased region" description="Basic and acidic residues" evidence="2">
    <location>
        <begin position="663"/>
        <end position="679"/>
    </location>
</feature>
<feature type="binding site" evidence="1">
    <location>
        <position position="805"/>
    </location>
    <ligand>
        <name>Zn(2+)</name>
        <dbReference type="ChEBI" id="CHEBI:29105"/>
    </ligand>
</feature>
<dbReference type="GO" id="GO:0008270">
    <property type="term" value="F:zinc ion binding"/>
    <property type="evidence" value="ECO:0007669"/>
    <property type="project" value="UniProtKB-UniRule"/>
</dbReference>
<dbReference type="PROSITE" id="PS51915">
    <property type="entry name" value="ZAD"/>
    <property type="match status" value="1"/>
</dbReference>
<evidence type="ECO:0000259" key="3">
    <source>
        <dbReference type="PROSITE" id="PS51915"/>
    </source>
</evidence>
<dbReference type="EMBL" id="CAJQZP010001624">
    <property type="protein sequence ID" value="CAG5057370.1"/>
    <property type="molecule type" value="Genomic_DNA"/>
</dbReference>
<protein>
    <submittedName>
        <fullName evidence="4">(apollo) hypothetical protein</fullName>
    </submittedName>
</protein>
<keyword evidence="1" id="KW-0479">Metal-binding</keyword>
<dbReference type="InterPro" id="IPR012934">
    <property type="entry name" value="Znf_AD"/>
</dbReference>
<proteinExistence type="predicted"/>